<dbReference type="InterPro" id="IPR032030">
    <property type="entry name" value="YscD_cytoplasmic_dom"/>
</dbReference>
<dbReference type="AlphaFoldDB" id="A0A4R9JYT5"/>
<dbReference type="InterPro" id="IPR000253">
    <property type="entry name" value="FHA_dom"/>
</dbReference>
<keyword evidence="4" id="KW-1185">Reference proteome</keyword>
<sequence length="504" mass="58838">MNPDQNMEKLWKKRAGCSFKRTIFIFLTLFLSLENAAESRYEILDFDTSLYPQVTVEMKARENLFGRETEVLITEDTGTAKKVATDYNLSVHSEPYPVHIYLSIPSYTDWEEKTWLLQFSHNMASIVEKSKGKFYLNVQSDDQFIFYEGIPSNKLSPSFSLPKERQPKFPMRSWEKVIQKMRADDHPNKILITVSLHSDWEDKFRIAEFSKKVISEKISFFVVAPNSLETTKLASYVNGKFFPISSEEGLSNLYKELTFATAPKVKLVYHSPWNFSNWAYNHLLVNIVFGEEKSLEFNYEISAFRTIYQKFIDPFVFYPVLFFFIILCFSILYYLRGYEVSKGKPSSIPSLEIESKIKKATDSPDQTRNRNELEVYERVYGEFAERTRENEIVTQYLERDEVAGELYHTCVLILKEGRSQGEQFHIKDEETLIGRGEQCDFILEDPYAEMIHAKIKKVRGRHLLFDCASSAGVLLNNRKLLRPKALHDLDEIRIGKTLFSFRGR</sequence>
<dbReference type="CDD" id="cd00060">
    <property type="entry name" value="FHA"/>
    <property type="match status" value="1"/>
</dbReference>
<dbReference type="InterPro" id="IPR008984">
    <property type="entry name" value="SMAD_FHA_dom_sf"/>
</dbReference>
<dbReference type="EMBL" id="RQGD01000035">
    <property type="protein sequence ID" value="TGL57371.1"/>
    <property type="molecule type" value="Genomic_DNA"/>
</dbReference>
<keyword evidence="1" id="KW-1133">Transmembrane helix</keyword>
<dbReference type="Proteomes" id="UP000297693">
    <property type="component" value="Unassembled WGS sequence"/>
</dbReference>
<dbReference type="RefSeq" id="WP_135624493.1">
    <property type="nucleotide sequence ID" value="NZ_RQGD01000035.1"/>
</dbReference>
<accession>A0A4R9JYT5</accession>
<evidence type="ECO:0000313" key="4">
    <source>
        <dbReference type="Proteomes" id="UP000297693"/>
    </source>
</evidence>
<keyword evidence="1" id="KW-0472">Membrane</keyword>
<dbReference type="SUPFAM" id="SSF49879">
    <property type="entry name" value="SMAD/FHA domain"/>
    <property type="match status" value="1"/>
</dbReference>
<evidence type="ECO:0000256" key="1">
    <source>
        <dbReference type="SAM" id="Phobius"/>
    </source>
</evidence>
<dbReference type="SMART" id="SM00240">
    <property type="entry name" value="FHA"/>
    <property type="match status" value="1"/>
</dbReference>
<evidence type="ECO:0000259" key="2">
    <source>
        <dbReference type="PROSITE" id="PS50006"/>
    </source>
</evidence>
<evidence type="ECO:0000313" key="3">
    <source>
        <dbReference type="EMBL" id="TGL57371.1"/>
    </source>
</evidence>
<keyword evidence="1" id="KW-0812">Transmembrane</keyword>
<reference evidence="3" key="1">
    <citation type="journal article" date="2019" name="PLoS Negl. Trop. Dis.">
        <title>Revisiting the worldwide diversity of Leptospira species in the environment.</title>
        <authorList>
            <person name="Vincent A.T."/>
            <person name="Schiettekatte O."/>
            <person name="Bourhy P."/>
            <person name="Veyrier F.J."/>
            <person name="Picardeau M."/>
        </authorList>
    </citation>
    <scope>NUCLEOTIDE SEQUENCE [LARGE SCALE GENOMIC DNA]</scope>
    <source>
        <strain evidence="3">201702476</strain>
    </source>
</reference>
<dbReference type="Gene3D" id="2.60.200.20">
    <property type="match status" value="1"/>
</dbReference>
<organism evidence="3 4">
    <name type="scientific">Leptospira ognonensis</name>
    <dbReference type="NCBI Taxonomy" id="2484945"/>
    <lineage>
        <taxon>Bacteria</taxon>
        <taxon>Pseudomonadati</taxon>
        <taxon>Spirochaetota</taxon>
        <taxon>Spirochaetia</taxon>
        <taxon>Leptospirales</taxon>
        <taxon>Leptospiraceae</taxon>
        <taxon>Leptospira</taxon>
    </lineage>
</organism>
<feature type="transmembrane region" description="Helical" evidence="1">
    <location>
        <begin position="315"/>
        <end position="335"/>
    </location>
</feature>
<name>A0A4R9JYT5_9LEPT</name>
<dbReference type="Pfam" id="PF16697">
    <property type="entry name" value="Yop-YscD_cpl"/>
    <property type="match status" value="1"/>
</dbReference>
<gene>
    <name evidence="3" type="ORF">EHQ58_13845</name>
</gene>
<feature type="domain" description="FHA" evidence="2">
    <location>
        <begin position="431"/>
        <end position="480"/>
    </location>
</feature>
<dbReference type="OrthoDB" id="344049at2"/>
<protein>
    <submittedName>
        <fullName evidence="3">FHA domain-containing protein</fullName>
    </submittedName>
</protein>
<proteinExistence type="predicted"/>
<comment type="caution">
    <text evidence="3">The sequence shown here is derived from an EMBL/GenBank/DDBJ whole genome shotgun (WGS) entry which is preliminary data.</text>
</comment>
<dbReference type="PROSITE" id="PS50006">
    <property type="entry name" value="FHA_DOMAIN"/>
    <property type="match status" value="1"/>
</dbReference>